<evidence type="ECO:0000259" key="1">
    <source>
        <dbReference type="SMART" id="SM00849"/>
    </source>
</evidence>
<proteinExistence type="predicted"/>
<sequence length="318" mass="34802">MLGLLSISRDIKLLRLSTPQPYDPVNIYIVKLGRSVCLVDAGPATDDCYRQVEHALAEEGSGFGDIEAILLTHSHVDHAGLAGRLQEQSGCVVYVHPGDLQSVVDPVGKTAEKFGRLMDELGEPEVRGLVQSALALNTRRLESHFAHVEPTPLPVGSEKYGLHIVEAPGHTPGSTVYLSSGRVGLCGDTLLETQTLLIDNLHAYFRTLSKLSSLGVHSLWPGHGGVLEPAGKWVEAVRQKYLGRVESVKRIIKNPHTLFEVARSLYGESLVWDPNTVRAGLTYALLQTKTYLDYLVGDHLAEKRFRGGLTYYQSCEGV</sequence>
<dbReference type="InterPro" id="IPR036866">
    <property type="entry name" value="RibonucZ/Hydroxyglut_hydro"/>
</dbReference>
<organism evidence="2 3">
    <name type="scientific">Candidatus Marsarchaeota G2 archaeon BE_D</name>
    <dbReference type="NCBI Taxonomy" id="1978158"/>
    <lineage>
        <taxon>Archaea</taxon>
        <taxon>Candidatus Marsarchaeota</taxon>
        <taxon>Candidatus Marsarchaeota group 2</taxon>
    </lineage>
</organism>
<reference evidence="2 3" key="1">
    <citation type="submission" date="2017-04" db="EMBL/GenBank/DDBJ databases">
        <title>Novel microbial lineages endemic to geothermal iron-oxide mats fill important gaps in the evolutionary history of Archaea.</title>
        <authorList>
            <person name="Jay Z.J."/>
            <person name="Beam J.P."/>
            <person name="Dlakic M."/>
            <person name="Rusch D.B."/>
            <person name="Kozubal M.A."/>
            <person name="Inskeep W.P."/>
        </authorList>
    </citation>
    <scope>NUCLEOTIDE SEQUENCE [LARGE SCALE GENOMIC DNA]</scope>
    <source>
        <strain evidence="2">BE_D</strain>
    </source>
</reference>
<dbReference type="EMBL" id="NEXF01000393">
    <property type="protein sequence ID" value="PSO06811.1"/>
    <property type="molecule type" value="Genomic_DNA"/>
</dbReference>
<dbReference type="SMART" id="SM00849">
    <property type="entry name" value="Lactamase_B"/>
    <property type="match status" value="1"/>
</dbReference>
<feature type="domain" description="Metallo-beta-lactamase" evidence="1">
    <location>
        <begin position="24"/>
        <end position="223"/>
    </location>
</feature>
<dbReference type="AlphaFoldDB" id="A0A2R6C7G0"/>
<comment type="caution">
    <text evidence="2">The sequence shown here is derived from an EMBL/GenBank/DDBJ whole genome shotgun (WGS) entry which is preliminary data.</text>
</comment>
<accession>A0A2R6C7G0</accession>
<protein>
    <recommendedName>
        <fullName evidence="1">Metallo-beta-lactamase domain-containing protein</fullName>
    </recommendedName>
</protein>
<dbReference type="InterPro" id="IPR001279">
    <property type="entry name" value="Metallo-B-lactamas"/>
</dbReference>
<dbReference type="PANTHER" id="PTHR23131">
    <property type="entry name" value="ENDORIBONUCLEASE LACTB2"/>
    <property type="match status" value="1"/>
</dbReference>
<dbReference type="SUPFAM" id="SSF56281">
    <property type="entry name" value="Metallo-hydrolase/oxidoreductase"/>
    <property type="match status" value="1"/>
</dbReference>
<dbReference type="Pfam" id="PF00753">
    <property type="entry name" value="Lactamase_B"/>
    <property type="match status" value="1"/>
</dbReference>
<name>A0A2R6C7G0_9ARCH</name>
<dbReference type="Gene3D" id="3.60.15.10">
    <property type="entry name" value="Ribonuclease Z/Hydroxyacylglutathione hydrolase-like"/>
    <property type="match status" value="1"/>
</dbReference>
<dbReference type="Proteomes" id="UP000242015">
    <property type="component" value="Unassembled WGS sequence"/>
</dbReference>
<gene>
    <name evidence="2" type="ORF">B9Q04_14125</name>
</gene>
<evidence type="ECO:0000313" key="3">
    <source>
        <dbReference type="Proteomes" id="UP000242015"/>
    </source>
</evidence>
<dbReference type="PANTHER" id="PTHR23131:SF4">
    <property type="entry name" value="METALLO-BETA-LACTAMASE SUPERFAMILY POTEIN"/>
    <property type="match status" value="1"/>
</dbReference>
<evidence type="ECO:0000313" key="2">
    <source>
        <dbReference type="EMBL" id="PSO06811.1"/>
    </source>
</evidence>
<dbReference type="InterPro" id="IPR050662">
    <property type="entry name" value="Sec-metab_biosynth-thioest"/>
</dbReference>